<keyword evidence="3" id="KW-1185">Reference proteome</keyword>
<gene>
    <name evidence="2" type="ORF">ACJ72_05799</name>
</gene>
<evidence type="ECO:0000256" key="1">
    <source>
        <dbReference type="SAM" id="MobiDB-lite"/>
    </source>
</evidence>
<dbReference type="EMBL" id="LGUA01000863">
    <property type="protein sequence ID" value="OAX79876.1"/>
    <property type="molecule type" value="Genomic_DNA"/>
</dbReference>
<proteinExistence type="predicted"/>
<dbReference type="OrthoDB" id="5391808at2759"/>
<sequence length="109" mass="12371">MMLSSASSVATLVTLLALFLIAPRLAAYIFGFAFKLIGLLIARKYRWRRDLIRARIRLEEEEYQSRKAKNAKQEDEDWEKVETSGVGATSNGNAAEDNWEGMIGFFIHS</sequence>
<name>A0A1B7NT23_9EURO</name>
<organism evidence="2 3">
    <name type="scientific">Emergomyces africanus</name>
    <dbReference type="NCBI Taxonomy" id="1955775"/>
    <lineage>
        <taxon>Eukaryota</taxon>
        <taxon>Fungi</taxon>
        <taxon>Dikarya</taxon>
        <taxon>Ascomycota</taxon>
        <taxon>Pezizomycotina</taxon>
        <taxon>Eurotiomycetes</taxon>
        <taxon>Eurotiomycetidae</taxon>
        <taxon>Onygenales</taxon>
        <taxon>Ajellomycetaceae</taxon>
        <taxon>Emergomyces</taxon>
    </lineage>
</organism>
<dbReference type="AlphaFoldDB" id="A0A1B7NT23"/>
<reference evidence="2 3" key="1">
    <citation type="submission" date="2015-07" db="EMBL/GenBank/DDBJ databases">
        <title>Emmonsia species relationships and genome sequence.</title>
        <authorList>
            <person name="Cuomo C.A."/>
            <person name="Schwartz I.S."/>
            <person name="Kenyon C."/>
            <person name="de Hoog G.S."/>
            <person name="Govender N.P."/>
            <person name="Botha A."/>
            <person name="Moreno L."/>
            <person name="de Vries M."/>
            <person name="Munoz J.F."/>
            <person name="Stielow J.B."/>
        </authorList>
    </citation>
    <scope>NUCLEOTIDE SEQUENCE [LARGE SCALE GENOMIC DNA]</scope>
    <source>
        <strain evidence="2 3">CBS 136260</strain>
    </source>
</reference>
<dbReference type="Proteomes" id="UP000091918">
    <property type="component" value="Unassembled WGS sequence"/>
</dbReference>
<feature type="region of interest" description="Disordered" evidence="1">
    <location>
        <begin position="66"/>
        <end position="95"/>
    </location>
</feature>
<protein>
    <submittedName>
        <fullName evidence="2">Uncharacterized protein</fullName>
    </submittedName>
</protein>
<comment type="caution">
    <text evidence="2">The sequence shown here is derived from an EMBL/GenBank/DDBJ whole genome shotgun (WGS) entry which is preliminary data.</text>
</comment>
<feature type="non-terminal residue" evidence="2">
    <location>
        <position position="109"/>
    </location>
</feature>
<dbReference type="STRING" id="1658172.A0A1B7NT23"/>
<evidence type="ECO:0000313" key="2">
    <source>
        <dbReference type="EMBL" id="OAX79876.1"/>
    </source>
</evidence>
<evidence type="ECO:0000313" key="3">
    <source>
        <dbReference type="Proteomes" id="UP000091918"/>
    </source>
</evidence>
<accession>A0A1B7NT23</accession>